<feature type="compositionally biased region" description="Low complexity" evidence="1">
    <location>
        <begin position="537"/>
        <end position="549"/>
    </location>
</feature>
<dbReference type="Proteomes" id="UP000663887">
    <property type="component" value="Unassembled WGS sequence"/>
</dbReference>
<feature type="region of interest" description="Disordered" evidence="1">
    <location>
        <begin position="413"/>
        <end position="561"/>
    </location>
</feature>
<feature type="compositionally biased region" description="Low complexity" evidence="1">
    <location>
        <begin position="149"/>
        <end position="163"/>
    </location>
</feature>
<dbReference type="AlphaFoldDB" id="A0A816X021"/>
<accession>A0A816X021</accession>
<dbReference type="EMBL" id="CAJOBF010000338">
    <property type="protein sequence ID" value="CAF3800728.1"/>
    <property type="molecule type" value="Genomic_DNA"/>
</dbReference>
<evidence type="ECO:0000313" key="5">
    <source>
        <dbReference type="Proteomes" id="UP000663887"/>
    </source>
</evidence>
<dbReference type="Gene3D" id="3.30.710.10">
    <property type="entry name" value="Potassium Channel Kv1.1, Chain A"/>
    <property type="match status" value="1"/>
</dbReference>
<sequence>MYASIQTVCGCHGYLLFESIHCDRCRSLIPFQLSEESLIDNTGKPDINHGGNVKVLTSNKHGSNVFIPYQRLQKTLGVTTGHVRFRALCPFCNSPTYVLRYYCKRERVYYHLRIQQFGENEPNMYKSIAETQNMSNPEPIDSKQEQTESSLSMSGDDSVSLSGTLSQQPPSTIVFDQNGVQSAKETQIKNEKTLYPFNDIEGDLFDVLRNGLFYDTILQCEDSVKIQAHRCILGGRSAWFRNLLGEHHNLESQGDYVLQISIDDVKSDVMNEILNFMYTNRCLISLKNASSLLIVAKRFGLNKLVRQIGEFLLFRLTTDNALEMFVSAHESGSETLKAACIRIINRNAEKIKRTEKWKKFKADYVDLVPELYENRVERPPHAQQAFLPDVFSAPVMLPESIHALSQLYENPIKHRAPSPTSHVLPPPKQRHKTLVHNSQFQGGQQSHGYEPITKEATGPFHQRNGTPRSAVYGRESPVKKQVNNNNNHTNARRPVPSQPTGPHMTRPMFPAVKPSQQPDSYRRQVNVHGKNAPPPTNNQRQKNVNNQVQLRTPPSVSARLPKTVSPTRYVDIRRSPAYASTSPEENVRLGRVVSVETME</sequence>
<name>A0A816X021_9BILA</name>
<feature type="compositionally biased region" description="Polar residues" evidence="1">
    <location>
        <begin position="435"/>
        <end position="447"/>
    </location>
</feature>
<dbReference type="Proteomes" id="UP000663842">
    <property type="component" value="Unassembled WGS sequence"/>
</dbReference>
<dbReference type="InterPro" id="IPR000210">
    <property type="entry name" value="BTB/POZ_dom"/>
</dbReference>
<dbReference type="PANTHER" id="PTHR24413">
    <property type="entry name" value="SPECKLE-TYPE POZ PROTEIN"/>
    <property type="match status" value="1"/>
</dbReference>
<comment type="caution">
    <text evidence="3">The sequence shown here is derived from an EMBL/GenBank/DDBJ whole genome shotgun (WGS) entry which is preliminary data.</text>
</comment>
<evidence type="ECO:0000313" key="4">
    <source>
        <dbReference type="EMBL" id="CAF3800728.1"/>
    </source>
</evidence>
<dbReference type="InterPro" id="IPR011333">
    <property type="entry name" value="SKP1/BTB/POZ_sf"/>
</dbReference>
<evidence type="ECO:0000259" key="2">
    <source>
        <dbReference type="PROSITE" id="PS50097"/>
    </source>
</evidence>
<dbReference type="Gene3D" id="1.25.40.420">
    <property type="match status" value="1"/>
</dbReference>
<protein>
    <recommendedName>
        <fullName evidence="2">BTB domain-containing protein</fullName>
    </recommendedName>
</protein>
<reference evidence="3" key="1">
    <citation type="submission" date="2021-02" db="EMBL/GenBank/DDBJ databases">
        <authorList>
            <person name="Nowell W R."/>
        </authorList>
    </citation>
    <scope>NUCLEOTIDE SEQUENCE</scope>
</reference>
<evidence type="ECO:0000256" key="1">
    <source>
        <dbReference type="SAM" id="MobiDB-lite"/>
    </source>
</evidence>
<dbReference type="SMART" id="SM00225">
    <property type="entry name" value="BTB"/>
    <property type="match status" value="1"/>
</dbReference>
<feature type="region of interest" description="Disordered" evidence="1">
    <location>
        <begin position="133"/>
        <end position="166"/>
    </location>
</feature>
<dbReference type="SUPFAM" id="SSF54695">
    <property type="entry name" value="POZ domain"/>
    <property type="match status" value="1"/>
</dbReference>
<dbReference type="CDD" id="cd18186">
    <property type="entry name" value="BTB_POZ_ZBTB_KLHL-like"/>
    <property type="match status" value="1"/>
</dbReference>
<organism evidence="3 5">
    <name type="scientific">Rotaria magnacalcarata</name>
    <dbReference type="NCBI Taxonomy" id="392030"/>
    <lineage>
        <taxon>Eukaryota</taxon>
        <taxon>Metazoa</taxon>
        <taxon>Spiralia</taxon>
        <taxon>Gnathifera</taxon>
        <taxon>Rotifera</taxon>
        <taxon>Eurotatoria</taxon>
        <taxon>Bdelloidea</taxon>
        <taxon>Philodinida</taxon>
        <taxon>Philodinidae</taxon>
        <taxon>Rotaria</taxon>
    </lineage>
</organism>
<proteinExistence type="predicted"/>
<gene>
    <name evidence="4" type="ORF">UXM345_LOCUS4791</name>
    <name evidence="3" type="ORF">XDN619_LOCUS26544</name>
</gene>
<dbReference type="PROSITE" id="PS50097">
    <property type="entry name" value="BTB"/>
    <property type="match status" value="1"/>
</dbReference>
<evidence type="ECO:0000313" key="3">
    <source>
        <dbReference type="EMBL" id="CAF2140039.1"/>
    </source>
</evidence>
<dbReference type="Pfam" id="PF00651">
    <property type="entry name" value="BTB"/>
    <property type="match status" value="1"/>
</dbReference>
<feature type="domain" description="BTB" evidence="2">
    <location>
        <begin position="214"/>
        <end position="286"/>
    </location>
</feature>
<dbReference type="EMBL" id="CAJNRG010012446">
    <property type="protein sequence ID" value="CAF2140039.1"/>
    <property type="molecule type" value="Genomic_DNA"/>
</dbReference>